<feature type="compositionally biased region" description="Polar residues" evidence="9">
    <location>
        <begin position="664"/>
        <end position="685"/>
    </location>
</feature>
<keyword evidence="4" id="KW-0256">Endoplasmic reticulum</keyword>
<feature type="compositionally biased region" description="Low complexity" evidence="9">
    <location>
        <begin position="124"/>
        <end position="138"/>
    </location>
</feature>
<evidence type="ECO:0000256" key="7">
    <source>
        <dbReference type="ARBA" id="ARBA00023121"/>
    </source>
</evidence>
<dbReference type="AlphaFoldDB" id="A0AAX4JV39"/>
<feature type="region of interest" description="Disordered" evidence="9">
    <location>
        <begin position="92"/>
        <end position="138"/>
    </location>
</feature>
<keyword evidence="5 10" id="KW-1133">Transmembrane helix</keyword>
<sequence>MWWPFQWLFIYVLGGITFVPLVAILAIVYIYKYGSVPIGDADPEKLEKAEIQAEHEKNEQIEKGNNPTNQSDKPLSGWLTVRRQFKPITAGSRNAIATGDSSESVRAGEQDESEKDKDKDKTDTASINTNASSSSTTTYSARIAQTYRSVMDARAARKEPIPKEFFFCVLKSSVLFLYEDESQSNCVAALGIDQYTIRIEREDGKKLKGKDAEMFAKRNAIVMRVAKGTEKKGLPLLSKGTSADAEEGAEREMQNKPIFLFSKSNIKMEDWYLGLLEASSQSAHVKTSSVFEPRDMQALVDTIDTEPDPIPMRWFNAMVGRIFFSLYRTEALEQFIITRIMKKLTRVNRPSFLGPIVVREVNVGSSPPFLSKPMLKDLTADGTAAFETHFQYRSNPSKPNSQVRITIATTATIPTGFKPYVVDLVLAVELKSIEGNLVMQIKKPPSNRIWYGFTSMPKMDIEIIPVVSERKIQIGMVLKAIEKQLRDVIAESVVLPNMDDLAFFDTSKLNVRGGIFNEASKAKHDAEAEGKSPIEVNPSMDLETSKEDPSSAVPETTNLRRRNTQKSKSIDINGLDHSKADPQLSIPRTDTAPPSLNNGNTVNKAAAINATKKWFTQTGHMQSPALATQTVTGGFKNSSEDSLLGRKSGGTEERNTPLPAPTDSDPNFTNSPTIAPVQVSSSTAPLSAEEKRILEAAQPTESPGAESPRGEINIHALSGVPRQSDPSIMSISSSSTGATVPSTTAQSSTASLISSLRSRDKQAIQAQVGSARENLKKWGVGLAAKRKAMKEGTYQKEEPRAPALYRPPEEDLREDERHSISTSPNRSLQDRLNAAAHSGATPIPMPIPTTRDRSASFSSRPSLFASPKSAASPASASPPKWSPPSSKPTTGVVRDDVSHHRPSSSSAVPSHARQPSGTVPAPVFMQPTSGRSMVVPRVPKRPGQVTGIGHNASEPMVRKVSTEDGLRAEHVENIDQEDKKEQPPALPPRKSAESLRPSKSGSEQQPQDIPSPAKPSPPDSAIPPPLPARKASPASSIHNVDTGNETPKDPIAVSLLDDDKALDPIPPTLPERSNSVAALPTVDTGNNKKPDDIPNIDTTSPRTVENESLSSKNPASGSTAENALRNLVAKNDQALKKARNSQPPSPNPNNISIEAVKPDISNNNTSRTNNEDLNSVDD</sequence>
<accession>A0AAX4JV39</accession>
<feature type="region of interest" description="Disordered" evidence="9">
    <location>
        <begin position="55"/>
        <end position="75"/>
    </location>
</feature>
<dbReference type="Proteomes" id="UP001355207">
    <property type="component" value="Chromosome 4"/>
</dbReference>
<evidence type="ECO:0000256" key="6">
    <source>
        <dbReference type="ARBA" id="ARBA00023055"/>
    </source>
</evidence>
<feature type="region of interest" description="Disordered" evidence="9">
    <location>
        <begin position="521"/>
        <end position="600"/>
    </location>
</feature>
<feature type="compositionally biased region" description="Polar residues" evidence="9">
    <location>
        <begin position="903"/>
        <end position="917"/>
    </location>
</feature>
<feature type="compositionally biased region" description="Basic and acidic residues" evidence="9">
    <location>
        <begin position="106"/>
        <end position="123"/>
    </location>
</feature>
<reference evidence="12 13" key="1">
    <citation type="submission" date="2024-01" db="EMBL/GenBank/DDBJ databases">
        <title>Comparative genomics of Cryptococcus and Kwoniella reveals pathogenesis evolution and contrasting modes of karyotype evolution via chromosome fusion or intercentromeric recombination.</title>
        <authorList>
            <person name="Coelho M.A."/>
            <person name="David-Palma M."/>
            <person name="Shea T."/>
            <person name="Bowers K."/>
            <person name="McGinley-Smith S."/>
            <person name="Mohammad A.W."/>
            <person name="Gnirke A."/>
            <person name="Yurkov A.M."/>
            <person name="Nowrousian M."/>
            <person name="Sun S."/>
            <person name="Cuomo C.A."/>
            <person name="Heitman J."/>
        </authorList>
    </citation>
    <scope>NUCLEOTIDE SEQUENCE [LARGE SCALE GENOMIC DNA]</scope>
    <source>
        <strain evidence="12 13">CBS 6074</strain>
    </source>
</reference>
<proteinExistence type="predicted"/>
<feature type="compositionally biased region" description="Polar residues" evidence="9">
    <location>
        <begin position="1033"/>
        <end position="1045"/>
    </location>
</feature>
<dbReference type="RefSeq" id="XP_066075506.1">
    <property type="nucleotide sequence ID" value="XM_066219409.1"/>
</dbReference>
<protein>
    <recommendedName>
        <fullName evidence="11">SMP-LTD domain-containing protein</fullName>
    </recommendedName>
</protein>
<dbReference type="PANTHER" id="PTHR13466">
    <property type="entry name" value="TEX2 PROTEIN-RELATED"/>
    <property type="match status" value="1"/>
</dbReference>
<dbReference type="GO" id="GO:0008289">
    <property type="term" value="F:lipid binding"/>
    <property type="evidence" value="ECO:0007669"/>
    <property type="project" value="UniProtKB-KW"/>
</dbReference>
<feature type="compositionally biased region" description="Basic and acidic residues" evidence="9">
    <location>
        <begin position="789"/>
        <end position="800"/>
    </location>
</feature>
<evidence type="ECO:0000256" key="8">
    <source>
        <dbReference type="ARBA" id="ARBA00023136"/>
    </source>
</evidence>
<organism evidence="12 13">
    <name type="scientific">Kwoniella dendrophila CBS 6074</name>
    <dbReference type="NCBI Taxonomy" id="1295534"/>
    <lineage>
        <taxon>Eukaryota</taxon>
        <taxon>Fungi</taxon>
        <taxon>Dikarya</taxon>
        <taxon>Basidiomycota</taxon>
        <taxon>Agaricomycotina</taxon>
        <taxon>Tremellomycetes</taxon>
        <taxon>Tremellales</taxon>
        <taxon>Cryptococcaceae</taxon>
        <taxon>Kwoniella</taxon>
    </lineage>
</organism>
<evidence type="ECO:0000313" key="12">
    <source>
        <dbReference type="EMBL" id="WWC88743.1"/>
    </source>
</evidence>
<feature type="compositionally biased region" description="Basic and acidic residues" evidence="9">
    <location>
        <begin position="807"/>
        <end position="819"/>
    </location>
</feature>
<keyword evidence="6" id="KW-0445">Lipid transport</keyword>
<gene>
    <name evidence="12" type="ORF">L201_003656</name>
</gene>
<feature type="compositionally biased region" description="Polar residues" evidence="9">
    <location>
        <begin position="63"/>
        <end position="73"/>
    </location>
</feature>
<evidence type="ECO:0000256" key="1">
    <source>
        <dbReference type="ARBA" id="ARBA00004586"/>
    </source>
</evidence>
<evidence type="ECO:0000259" key="11">
    <source>
        <dbReference type="PROSITE" id="PS51847"/>
    </source>
</evidence>
<feature type="compositionally biased region" description="Basic and acidic residues" evidence="9">
    <location>
        <begin position="956"/>
        <end position="982"/>
    </location>
</feature>
<feature type="compositionally biased region" description="Basic and acidic residues" evidence="9">
    <location>
        <begin position="521"/>
        <end position="532"/>
    </location>
</feature>
<feature type="compositionally biased region" description="Low complexity" evidence="9">
    <location>
        <begin position="724"/>
        <end position="746"/>
    </location>
</feature>
<dbReference type="EMBL" id="CP144101">
    <property type="protein sequence ID" value="WWC88743.1"/>
    <property type="molecule type" value="Genomic_DNA"/>
</dbReference>
<evidence type="ECO:0000256" key="9">
    <source>
        <dbReference type="SAM" id="MobiDB-lite"/>
    </source>
</evidence>
<feature type="region of interest" description="Disordered" evidence="9">
    <location>
        <begin position="786"/>
        <end position="1178"/>
    </location>
</feature>
<feature type="compositionally biased region" description="Polar residues" evidence="9">
    <location>
        <begin position="632"/>
        <end position="641"/>
    </location>
</feature>
<feature type="compositionally biased region" description="Polar residues" evidence="9">
    <location>
        <begin position="1096"/>
        <end position="1121"/>
    </location>
</feature>
<feature type="transmembrane region" description="Helical" evidence="10">
    <location>
        <begin position="7"/>
        <end position="31"/>
    </location>
</feature>
<evidence type="ECO:0000313" key="13">
    <source>
        <dbReference type="Proteomes" id="UP001355207"/>
    </source>
</evidence>
<keyword evidence="2" id="KW-0813">Transport</keyword>
<dbReference type="PROSITE" id="PS51847">
    <property type="entry name" value="SMP"/>
    <property type="match status" value="1"/>
</dbReference>
<dbReference type="PANTHER" id="PTHR13466:SF19">
    <property type="entry name" value="NUCLEUS-VACUOLE JUNCTION PROTEIN 2"/>
    <property type="match status" value="1"/>
</dbReference>
<evidence type="ECO:0000256" key="2">
    <source>
        <dbReference type="ARBA" id="ARBA00022448"/>
    </source>
</evidence>
<keyword evidence="8 10" id="KW-0472">Membrane</keyword>
<feature type="domain" description="SMP-LTD" evidence="11">
    <location>
        <begin position="308"/>
        <end position="504"/>
    </location>
</feature>
<evidence type="ECO:0000256" key="5">
    <source>
        <dbReference type="ARBA" id="ARBA00022989"/>
    </source>
</evidence>
<evidence type="ECO:0000256" key="10">
    <source>
        <dbReference type="SAM" id="Phobius"/>
    </source>
</evidence>
<dbReference type="GeneID" id="91094326"/>
<dbReference type="CDD" id="cd21675">
    <property type="entry name" value="SMP_TEX2"/>
    <property type="match status" value="1"/>
</dbReference>
<dbReference type="InterPro" id="IPR031468">
    <property type="entry name" value="SMP_LBD"/>
</dbReference>
<keyword evidence="3 10" id="KW-0812">Transmembrane</keyword>
<dbReference type="GO" id="GO:0032865">
    <property type="term" value="C:ERMES complex"/>
    <property type="evidence" value="ECO:0007669"/>
    <property type="project" value="TreeGrafter"/>
</dbReference>
<dbReference type="GO" id="GO:0005789">
    <property type="term" value="C:endoplasmic reticulum membrane"/>
    <property type="evidence" value="ECO:0007669"/>
    <property type="project" value="UniProtKB-SubCell"/>
</dbReference>
<comment type="subcellular location">
    <subcellularLocation>
        <location evidence="1">Endoplasmic reticulum membrane</location>
    </subcellularLocation>
</comment>
<feature type="region of interest" description="Disordered" evidence="9">
    <location>
        <begin position="632"/>
        <end position="746"/>
    </location>
</feature>
<feature type="compositionally biased region" description="Polar residues" evidence="9">
    <location>
        <begin position="1160"/>
        <end position="1178"/>
    </location>
</feature>
<dbReference type="GO" id="GO:1990456">
    <property type="term" value="P:mitochondrion-endoplasmic reticulum membrane tethering"/>
    <property type="evidence" value="ECO:0007669"/>
    <property type="project" value="TreeGrafter"/>
</dbReference>
<evidence type="ECO:0000256" key="4">
    <source>
        <dbReference type="ARBA" id="ARBA00022824"/>
    </source>
</evidence>
<feature type="compositionally biased region" description="Polar residues" evidence="9">
    <location>
        <begin position="586"/>
        <end position="600"/>
    </location>
</feature>
<dbReference type="GO" id="GO:0015914">
    <property type="term" value="P:phospholipid transport"/>
    <property type="evidence" value="ECO:0007669"/>
    <property type="project" value="TreeGrafter"/>
</dbReference>
<evidence type="ECO:0000256" key="3">
    <source>
        <dbReference type="ARBA" id="ARBA00022692"/>
    </source>
</evidence>
<keyword evidence="13" id="KW-1185">Reference proteome</keyword>
<feature type="compositionally biased region" description="Pro residues" evidence="9">
    <location>
        <begin position="1012"/>
        <end position="1027"/>
    </location>
</feature>
<name>A0AAX4JV39_9TREE</name>
<keyword evidence="7" id="KW-0446">Lipid-binding</keyword>
<feature type="compositionally biased region" description="Low complexity" evidence="9">
    <location>
        <begin position="865"/>
        <end position="879"/>
    </location>
</feature>